<dbReference type="OrthoDB" id="9805416at2"/>
<dbReference type="GO" id="GO:0047545">
    <property type="term" value="F:(S)-2-hydroxyglutarate dehydrogenase activity"/>
    <property type="evidence" value="ECO:0007669"/>
    <property type="project" value="UniProtKB-ARBA"/>
</dbReference>
<evidence type="ECO:0000313" key="7">
    <source>
        <dbReference type="EMBL" id="KRM63914.1"/>
    </source>
</evidence>
<evidence type="ECO:0000256" key="4">
    <source>
        <dbReference type="RuleBase" id="RU003719"/>
    </source>
</evidence>
<proteinExistence type="inferred from homology"/>
<dbReference type="InterPro" id="IPR036291">
    <property type="entry name" value="NAD(P)-bd_dom_sf"/>
</dbReference>
<evidence type="ECO:0000256" key="2">
    <source>
        <dbReference type="ARBA" id="ARBA00023002"/>
    </source>
</evidence>
<dbReference type="InterPro" id="IPR029752">
    <property type="entry name" value="D-isomer_DH_CS1"/>
</dbReference>
<dbReference type="SUPFAM" id="SSF51735">
    <property type="entry name" value="NAD(P)-binding Rossmann-fold domains"/>
    <property type="match status" value="1"/>
</dbReference>
<dbReference type="FunFam" id="3.40.50.720:FF:000041">
    <property type="entry name" value="D-3-phosphoglycerate dehydrogenase"/>
    <property type="match status" value="1"/>
</dbReference>
<dbReference type="GO" id="GO:0006564">
    <property type="term" value="P:L-serine biosynthetic process"/>
    <property type="evidence" value="ECO:0007669"/>
    <property type="project" value="UniProtKB-ARBA"/>
</dbReference>
<evidence type="ECO:0000313" key="8">
    <source>
        <dbReference type="Proteomes" id="UP000051008"/>
    </source>
</evidence>
<protein>
    <submittedName>
        <fullName evidence="7">D-lactate dehydrogenase</fullName>
    </submittedName>
</protein>
<dbReference type="Gene3D" id="3.40.50.720">
    <property type="entry name" value="NAD(P)-binding Rossmann-like Domain"/>
    <property type="match status" value="2"/>
</dbReference>
<dbReference type="SUPFAM" id="SSF52283">
    <property type="entry name" value="Formate/glycerate dehydrogenase catalytic domain-like"/>
    <property type="match status" value="1"/>
</dbReference>
<keyword evidence="8" id="KW-1185">Reference proteome</keyword>
<dbReference type="InterPro" id="IPR006139">
    <property type="entry name" value="D-isomer_2_OHA_DH_cat_dom"/>
</dbReference>
<dbReference type="Pfam" id="PF02826">
    <property type="entry name" value="2-Hacid_dh_C"/>
    <property type="match status" value="1"/>
</dbReference>
<name>A0A0R2AB26_9LACO</name>
<dbReference type="GO" id="GO:0004617">
    <property type="term" value="F:phosphoglycerate dehydrogenase activity"/>
    <property type="evidence" value="ECO:0007669"/>
    <property type="project" value="UniProtKB-ARBA"/>
</dbReference>
<dbReference type="InterPro" id="IPR058205">
    <property type="entry name" value="D-LDH-like"/>
</dbReference>
<reference evidence="7 8" key="1">
    <citation type="journal article" date="2015" name="Genome Announc.">
        <title>Expanding the biotechnology potential of lactobacilli through comparative genomics of 213 strains and associated genera.</title>
        <authorList>
            <person name="Sun Z."/>
            <person name="Harris H.M."/>
            <person name="McCann A."/>
            <person name="Guo C."/>
            <person name="Argimon S."/>
            <person name="Zhang W."/>
            <person name="Yang X."/>
            <person name="Jeffery I.B."/>
            <person name="Cooney J.C."/>
            <person name="Kagawa T.F."/>
            <person name="Liu W."/>
            <person name="Song Y."/>
            <person name="Salvetti E."/>
            <person name="Wrobel A."/>
            <person name="Rasinkangas P."/>
            <person name="Parkhill J."/>
            <person name="Rea M.C."/>
            <person name="O'Sullivan O."/>
            <person name="Ritari J."/>
            <person name="Douillard F.P."/>
            <person name="Paul Ross R."/>
            <person name="Yang R."/>
            <person name="Briner A.E."/>
            <person name="Felis G.E."/>
            <person name="de Vos W.M."/>
            <person name="Barrangou R."/>
            <person name="Klaenhammer T.R."/>
            <person name="Caufield P.W."/>
            <person name="Cui Y."/>
            <person name="Zhang H."/>
            <person name="O'Toole P.W."/>
        </authorList>
    </citation>
    <scope>NUCLEOTIDE SEQUENCE [LARGE SCALE GENOMIC DNA]</scope>
    <source>
        <strain evidence="7 8">DSM 20509</strain>
    </source>
</reference>
<dbReference type="PROSITE" id="PS00671">
    <property type="entry name" value="D_2_HYDROXYACID_DH_3"/>
    <property type="match status" value="1"/>
</dbReference>
<dbReference type="PANTHER" id="PTHR43026:SF1">
    <property type="entry name" value="2-HYDROXYACID DEHYDROGENASE HOMOLOG 1-RELATED"/>
    <property type="match status" value="1"/>
</dbReference>
<gene>
    <name evidence="7" type="ORF">FC14_GL000127</name>
</gene>
<dbReference type="PANTHER" id="PTHR43026">
    <property type="entry name" value="2-HYDROXYACID DEHYDROGENASE HOMOLOG 1-RELATED"/>
    <property type="match status" value="1"/>
</dbReference>
<dbReference type="Pfam" id="PF00389">
    <property type="entry name" value="2-Hacid_dh"/>
    <property type="match status" value="1"/>
</dbReference>
<dbReference type="GO" id="GO:0008720">
    <property type="term" value="F:D-lactate dehydrogenase (NAD+) activity"/>
    <property type="evidence" value="ECO:0007669"/>
    <property type="project" value="TreeGrafter"/>
</dbReference>
<sequence>MNFIAFSVRDDERPYFEKWAQVNNVKVDLHSEEISEDNLDTIKGYDAVIGLQTGTYPLGLFAKMQEYGVKDLSIRNVGVDNIDLAAASQKGVTVTNVPAYSPNAIAEFAVTQLMQMLRQTRTYRRKFAEQDYRWAPYISKELRSMTVGVVGTGRIGRVFIQIVQGFGAKVVAFDPYRNPELEAAGLYVDSLEELFAKADAISLHMPATDQDKHIIGQEALAQMKDGVYLVNTARGSLIDTKALIAALKSGKVAGAALDTYEAETPIFNHDLRNQALTDETFKELISLDNALVTPHIAFYTETAVKNMVEIALDSAKSVLETGQASTIVNA</sequence>
<dbReference type="InterPro" id="IPR006140">
    <property type="entry name" value="D-isomer_DH_NAD-bd"/>
</dbReference>
<evidence type="ECO:0000259" key="6">
    <source>
        <dbReference type="Pfam" id="PF02826"/>
    </source>
</evidence>
<dbReference type="RefSeq" id="WP_056976878.1">
    <property type="nucleotide sequence ID" value="NZ_AYYP01000047.1"/>
</dbReference>
<keyword evidence="2 4" id="KW-0560">Oxidoreductase</keyword>
<feature type="domain" description="D-isomer specific 2-hydroxyacid dehydrogenase NAD-binding" evidence="6">
    <location>
        <begin position="111"/>
        <end position="297"/>
    </location>
</feature>
<evidence type="ECO:0000256" key="1">
    <source>
        <dbReference type="ARBA" id="ARBA00005854"/>
    </source>
</evidence>
<keyword evidence="3" id="KW-0520">NAD</keyword>
<comment type="caution">
    <text evidence="7">The sequence shown here is derived from an EMBL/GenBank/DDBJ whole genome shotgun (WGS) entry which is preliminary data.</text>
</comment>
<evidence type="ECO:0000256" key="3">
    <source>
        <dbReference type="ARBA" id="ARBA00023027"/>
    </source>
</evidence>
<dbReference type="InterPro" id="IPR029753">
    <property type="entry name" value="D-isomer_DH_CS"/>
</dbReference>
<dbReference type="EMBL" id="AYYP01000047">
    <property type="protein sequence ID" value="KRM63914.1"/>
    <property type="molecule type" value="Genomic_DNA"/>
</dbReference>
<comment type="similarity">
    <text evidence="1 4">Belongs to the D-isomer specific 2-hydroxyacid dehydrogenase family.</text>
</comment>
<dbReference type="AlphaFoldDB" id="A0A0R2AB26"/>
<dbReference type="GO" id="GO:0051287">
    <property type="term" value="F:NAD binding"/>
    <property type="evidence" value="ECO:0007669"/>
    <property type="project" value="InterPro"/>
</dbReference>
<accession>A0A0R2AB26</accession>
<dbReference type="PROSITE" id="PS00065">
    <property type="entry name" value="D_2_HYDROXYACID_DH_1"/>
    <property type="match status" value="1"/>
</dbReference>
<dbReference type="CDD" id="cd12186">
    <property type="entry name" value="LDH"/>
    <property type="match status" value="1"/>
</dbReference>
<evidence type="ECO:0000259" key="5">
    <source>
        <dbReference type="Pfam" id="PF00389"/>
    </source>
</evidence>
<feature type="domain" description="D-isomer specific 2-hydroxyacid dehydrogenase catalytic" evidence="5">
    <location>
        <begin position="7"/>
        <end position="329"/>
    </location>
</feature>
<dbReference type="Proteomes" id="UP000051008">
    <property type="component" value="Unassembled WGS sequence"/>
</dbReference>
<organism evidence="7 8">
    <name type="scientific">Ligilactobacillus agilis DSM 20509</name>
    <dbReference type="NCBI Taxonomy" id="1423718"/>
    <lineage>
        <taxon>Bacteria</taxon>
        <taxon>Bacillati</taxon>
        <taxon>Bacillota</taxon>
        <taxon>Bacilli</taxon>
        <taxon>Lactobacillales</taxon>
        <taxon>Lactobacillaceae</taxon>
        <taxon>Ligilactobacillus</taxon>
    </lineage>
</organism>
<dbReference type="PATRIC" id="fig|1423718.3.peg.130"/>